<dbReference type="OrthoDB" id="5313995at2759"/>
<evidence type="ECO:0000256" key="1">
    <source>
        <dbReference type="SAM" id="Phobius"/>
    </source>
</evidence>
<keyword evidence="1" id="KW-0812">Transmembrane</keyword>
<name>A0A9P4MZQ7_9PLEO</name>
<dbReference type="PANTHER" id="PTHR37019">
    <property type="entry name" value="CHROMOSOME 1, WHOLE GENOME SHOTGUN SEQUENCE"/>
    <property type="match status" value="1"/>
</dbReference>
<dbReference type="Pfam" id="PF24803">
    <property type="entry name" value="DUF7704"/>
    <property type="match status" value="1"/>
</dbReference>
<feature type="domain" description="DUF7704" evidence="2">
    <location>
        <begin position="8"/>
        <end position="117"/>
    </location>
</feature>
<accession>A0A9P4MZQ7</accession>
<dbReference type="AlphaFoldDB" id="A0A9P4MZQ7"/>
<keyword evidence="4" id="KW-1185">Reference proteome</keyword>
<evidence type="ECO:0000313" key="4">
    <source>
        <dbReference type="Proteomes" id="UP000800093"/>
    </source>
</evidence>
<evidence type="ECO:0000313" key="3">
    <source>
        <dbReference type="EMBL" id="KAF2260532.1"/>
    </source>
</evidence>
<organism evidence="3 4">
    <name type="scientific">Lojkania enalia</name>
    <dbReference type="NCBI Taxonomy" id="147567"/>
    <lineage>
        <taxon>Eukaryota</taxon>
        <taxon>Fungi</taxon>
        <taxon>Dikarya</taxon>
        <taxon>Ascomycota</taxon>
        <taxon>Pezizomycotina</taxon>
        <taxon>Dothideomycetes</taxon>
        <taxon>Pleosporomycetidae</taxon>
        <taxon>Pleosporales</taxon>
        <taxon>Pleosporales incertae sedis</taxon>
        <taxon>Lojkania</taxon>
    </lineage>
</organism>
<keyword evidence="1" id="KW-0472">Membrane</keyword>
<gene>
    <name evidence="3" type="ORF">CC78DRAFT_547382</name>
</gene>
<evidence type="ECO:0000259" key="2">
    <source>
        <dbReference type="Pfam" id="PF24803"/>
    </source>
</evidence>
<dbReference type="EMBL" id="ML986678">
    <property type="protein sequence ID" value="KAF2260532.1"/>
    <property type="molecule type" value="Genomic_DNA"/>
</dbReference>
<keyword evidence="1" id="KW-1133">Transmembrane helix</keyword>
<sequence>MAQSSHPIPAPYRIFFTFIDPVIGLGGGAYPALIDPDLMMSAFFPASHPWSRRTPSHTMLLHQLGGFYILCAFLQIFMLRYTTNVNIWNFLQDATLFPDITMYYGYWVVLGAQERLSADKLRLGEWAVLLSLPFVP</sequence>
<comment type="caution">
    <text evidence="3">The sequence shown here is derived from an EMBL/GenBank/DDBJ whole genome shotgun (WGS) entry which is preliminary data.</text>
</comment>
<dbReference type="Proteomes" id="UP000800093">
    <property type="component" value="Unassembled WGS sequence"/>
</dbReference>
<feature type="transmembrane region" description="Helical" evidence="1">
    <location>
        <begin position="12"/>
        <end position="33"/>
    </location>
</feature>
<feature type="transmembrane region" description="Helical" evidence="1">
    <location>
        <begin position="60"/>
        <end position="79"/>
    </location>
</feature>
<proteinExistence type="predicted"/>
<protein>
    <recommendedName>
        <fullName evidence="2">DUF7704 domain-containing protein</fullName>
    </recommendedName>
</protein>
<reference evidence="4" key="1">
    <citation type="journal article" date="2020" name="Stud. Mycol.">
        <title>101 Dothideomycetes genomes: A test case for predicting lifestyles and emergence of pathogens.</title>
        <authorList>
            <person name="Haridas S."/>
            <person name="Albert R."/>
            <person name="Binder M."/>
            <person name="Bloem J."/>
            <person name="LaButti K."/>
            <person name="Salamov A."/>
            <person name="Andreopoulos B."/>
            <person name="Baker S."/>
            <person name="Barry K."/>
            <person name="Bills G."/>
            <person name="Bluhm B."/>
            <person name="Cannon C."/>
            <person name="Castanera R."/>
            <person name="Culley D."/>
            <person name="Daum C."/>
            <person name="Ezra D."/>
            <person name="Gonzalez J."/>
            <person name="Henrissat B."/>
            <person name="Kuo A."/>
            <person name="Liang C."/>
            <person name="Lipzen A."/>
            <person name="Lutzoni F."/>
            <person name="Magnuson J."/>
            <person name="Mondo S."/>
            <person name="Nolan M."/>
            <person name="Ohm R."/>
            <person name="Pangilinan J."/>
            <person name="Park H.-J."/>
            <person name="Ramirez L."/>
            <person name="Alfaro M."/>
            <person name="Sun H."/>
            <person name="Tritt A."/>
            <person name="Yoshinaga Y."/>
            <person name="Zwiers L.-H."/>
            <person name="Turgeon B."/>
            <person name="Goodwin S."/>
            <person name="Spatafora J."/>
            <person name="Crous P."/>
            <person name="Grigoriev I."/>
        </authorList>
    </citation>
    <scope>NUCLEOTIDE SEQUENCE [LARGE SCALE GENOMIC DNA]</scope>
    <source>
        <strain evidence="4">CBS 304.66</strain>
    </source>
</reference>
<dbReference type="InterPro" id="IPR056121">
    <property type="entry name" value="DUF7704"/>
</dbReference>
<dbReference type="PANTHER" id="PTHR37019:SF1">
    <property type="entry name" value="EXPERA DOMAIN-CONTAINING PROTEIN"/>
    <property type="match status" value="1"/>
</dbReference>